<feature type="domain" description="Carboxymuconolactone decarboxylase-like" evidence="1">
    <location>
        <begin position="140"/>
        <end position="208"/>
    </location>
</feature>
<dbReference type="InterPro" id="IPR003779">
    <property type="entry name" value="CMD-like"/>
</dbReference>
<evidence type="ECO:0000313" key="3">
    <source>
        <dbReference type="Proteomes" id="UP000414233"/>
    </source>
</evidence>
<keyword evidence="3" id="KW-1185">Reference proteome</keyword>
<accession>A0A5E4Z4G7</accession>
<dbReference type="Gene3D" id="1.20.1290.10">
    <property type="entry name" value="AhpD-like"/>
    <property type="match status" value="1"/>
</dbReference>
<dbReference type="SUPFAM" id="SSF69118">
    <property type="entry name" value="AhpD-like"/>
    <property type="match status" value="1"/>
</dbReference>
<organism evidence="2 3">
    <name type="scientific">Pandoraea terrae</name>
    <dbReference type="NCBI Taxonomy" id="1537710"/>
    <lineage>
        <taxon>Bacteria</taxon>
        <taxon>Pseudomonadati</taxon>
        <taxon>Pseudomonadota</taxon>
        <taxon>Betaproteobacteria</taxon>
        <taxon>Burkholderiales</taxon>
        <taxon>Burkholderiaceae</taxon>
        <taxon>Pandoraea</taxon>
    </lineage>
</organism>
<name>A0A5E4Z4G7_9BURK</name>
<sequence>MVSLDDIRTEALALLRSVENGDPLNERTQALIELAVRASVTTLDMTGFERFAERALAAGASGAQIHEVLVLVSGLGVHSLMEGSRRLARLMRDRGHDAMTAPLDEQRSNLWAKHVGDDSYWDSFEREVPGFLDALLRLSPEAFEAFFHYCAVPWKTGTLSAVTKELISMAVDATPTHRYLPGMRLHLLNAIRLGAGRSAILQALEIAAGGPSHCGVR</sequence>
<evidence type="ECO:0000313" key="2">
    <source>
        <dbReference type="EMBL" id="VVE55617.1"/>
    </source>
</evidence>
<dbReference type="PANTHER" id="PTHR33930:SF2">
    <property type="entry name" value="BLR3452 PROTEIN"/>
    <property type="match status" value="1"/>
</dbReference>
<reference evidence="2 3" key="1">
    <citation type="submission" date="2019-08" db="EMBL/GenBank/DDBJ databases">
        <authorList>
            <person name="Peeters C."/>
        </authorList>
    </citation>
    <scope>NUCLEOTIDE SEQUENCE [LARGE SCALE GENOMIC DNA]</scope>
    <source>
        <strain evidence="2 3">LMG 30175</strain>
    </source>
</reference>
<dbReference type="Proteomes" id="UP000414233">
    <property type="component" value="Unassembled WGS sequence"/>
</dbReference>
<dbReference type="InterPro" id="IPR029032">
    <property type="entry name" value="AhpD-like"/>
</dbReference>
<dbReference type="RefSeq" id="WP_150699670.1">
    <property type="nucleotide sequence ID" value="NZ_CABPRZ010000030.1"/>
</dbReference>
<gene>
    <name evidence="2" type="ORF">PTE30175_04921</name>
</gene>
<protein>
    <recommendedName>
        <fullName evidence="1">Carboxymuconolactone decarboxylase-like domain-containing protein</fullName>
    </recommendedName>
</protein>
<proteinExistence type="predicted"/>
<dbReference type="OrthoDB" id="3824300at2"/>
<dbReference type="PANTHER" id="PTHR33930">
    <property type="entry name" value="ALKYL HYDROPEROXIDE REDUCTASE AHPD"/>
    <property type="match status" value="1"/>
</dbReference>
<dbReference type="Pfam" id="PF02627">
    <property type="entry name" value="CMD"/>
    <property type="match status" value="1"/>
</dbReference>
<dbReference type="GO" id="GO:0051920">
    <property type="term" value="F:peroxiredoxin activity"/>
    <property type="evidence" value="ECO:0007669"/>
    <property type="project" value="InterPro"/>
</dbReference>
<dbReference type="EMBL" id="CABPRZ010000030">
    <property type="protein sequence ID" value="VVE55617.1"/>
    <property type="molecule type" value="Genomic_DNA"/>
</dbReference>
<dbReference type="AlphaFoldDB" id="A0A5E4Z4G7"/>
<evidence type="ECO:0000259" key="1">
    <source>
        <dbReference type="Pfam" id="PF02627"/>
    </source>
</evidence>